<gene>
    <name evidence="2" type="ORF">AWB64_04070</name>
</gene>
<protein>
    <submittedName>
        <fullName evidence="2">Uncharacterized protein</fullName>
    </submittedName>
</protein>
<dbReference type="Proteomes" id="UP000054893">
    <property type="component" value="Unassembled WGS sequence"/>
</dbReference>
<reference evidence="2 3" key="1">
    <citation type="submission" date="2016-01" db="EMBL/GenBank/DDBJ databases">
        <authorList>
            <person name="Oliw E.H."/>
        </authorList>
    </citation>
    <scope>NUCLEOTIDE SEQUENCE [LARGE SCALE GENOMIC DNA]</scope>
    <source>
        <strain evidence="2">LMG 22029</strain>
    </source>
</reference>
<evidence type="ECO:0000313" key="2">
    <source>
        <dbReference type="EMBL" id="SAL39025.1"/>
    </source>
</evidence>
<accession>A0A158H400</accession>
<evidence type="ECO:0000256" key="1">
    <source>
        <dbReference type="SAM" id="MobiDB-lite"/>
    </source>
</evidence>
<name>A0A158H400_CABSO</name>
<feature type="region of interest" description="Disordered" evidence="1">
    <location>
        <begin position="1"/>
        <end position="36"/>
    </location>
</feature>
<evidence type="ECO:0000313" key="3">
    <source>
        <dbReference type="Proteomes" id="UP000054893"/>
    </source>
</evidence>
<organism evidence="2 3">
    <name type="scientific">Caballeronia sordidicola</name>
    <name type="common">Burkholderia sordidicola</name>
    <dbReference type="NCBI Taxonomy" id="196367"/>
    <lineage>
        <taxon>Bacteria</taxon>
        <taxon>Pseudomonadati</taxon>
        <taxon>Pseudomonadota</taxon>
        <taxon>Betaproteobacteria</taxon>
        <taxon>Burkholderiales</taxon>
        <taxon>Burkholderiaceae</taxon>
        <taxon>Caballeronia</taxon>
    </lineage>
</organism>
<sequence>MYVLAMGSGQNPDTPKAAQNRQSSENAPDKGGFGLKRVSFGHQAKAKRPFLRVGRQLVAAR</sequence>
<dbReference type="AlphaFoldDB" id="A0A158H400"/>
<feature type="compositionally biased region" description="Polar residues" evidence="1">
    <location>
        <begin position="8"/>
        <end position="26"/>
    </location>
</feature>
<proteinExistence type="predicted"/>
<dbReference type="EMBL" id="FCOC02000013">
    <property type="protein sequence ID" value="SAL39025.1"/>
    <property type="molecule type" value="Genomic_DNA"/>
</dbReference>